<evidence type="ECO:0000313" key="8">
    <source>
        <dbReference type="EMBL" id="ARU93188.1"/>
    </source>
</evidence>
<dbReference type="InterPro" id="IPR036388">
    <property type="entry name" value="WH-like_DNA-bd_sf"/>
</dbReference>
<protein>
    <recommendedName>
        <fullName evidence="3 5">Regulatory protein RecX</fullName>
    </recommendedName>
</protein>
<dbReference type="EMBL" id="CP015581">
    <property type="protein sequence ID" value="ARU97227.1"/>
    <property type="molecule type" value="Genomic_DNA"/>
</dbReference>
<dbReference type="InterPro" id="IPR003783">
    <property type="entry name" value="Regulatory_RecX"/>
</dbReference>
<sequence>MLFTETERHPMFSSLLDRATRLLAQRDHSVQELKEKIRLSVWRSQQRDGEEHIAVDETALASVIAWCEENGWLDDQRFTRLFIQSRGRNGYGPQRIRQDLQQKGIERELISQGLADADIDWQQQAEDVARKKYGHKWPTEAREKARLQRFLHSRGFLMEDIRSVLVNFTG</sequence>
<evidence type="ECO:0000256" key="2">
    <source>
        <dbReference type="ARBA" id="ARBA00009695"/>
    </source>
</evidence>
<dbReference type="Pfam" id="PF02631">
    <property type="entry name" value="RecX_HTH2"/>
    <property type="match status" value="1"/>
</dbReference>
<evidence type="ECO:0000256" key="1">
    <source>
        <dbReference type="ARBA" id="ARBA00004496"/>
    </source>
</evidence>
<evidence type="ECO:0000313" key="10">
    <source>
        <dbReference type="Proteomes" id="UP000195729"/>
    </source>
</evidence>
<gene>
    <name evidence="5" type="primary">recX</name>
    <name evidence="8" type="ORF">A7K98_04885</name>
    <name evidence="9" type="ORF">A7K99_04885</name>
</gene>
<accession>A0A1Y0L6A0</accession>
<dbReference type="Proteomes" id="UP000195729">
    <property type="component" value="Chromosome"/>
</dbReference>
<dbReference type="Proteomes" id="UP000195814">
    <property type="component" value="Chromosome"/>
</dbReference>
<reference evidence="10 11" key="1">
    <citation type="submission" date="2016-05" db="EMBL/GenBank/DDBJ databases">
        <title>Complete genome sequence of two 2,5-diketo-D-glunonic acid producing strain Tatumella citrea.</title>
        <authorList>
            <person name="Duan C."/>
            <person name="Yang J."/>
            <person name="Yang S."/>
        </authorList>
    </citation>
    <scope>NUCLEOTIDE SEQUENCE [LARGE SCALE GENOMIC DNA]</scope>
    <source>
        <strain evidence="9 10">ATCC 39140</strain>
        <strain evidence="8 11">DSM 13699</strain>
    </source>
</reference>
<comment type="subcellular location">
    <subcellularLocation>
        <location evidence="1 5">Cytoplasm</location>
    </subcellularLocation>
</comment>
<proteinExistence type="inferred from homology"/>
<dbReference type="InterPro" id="IPR053925">
    <property type="entry name" value="RecX_HTH_3rd"/>
</dbReference>
<evidence type="ECO:0000256" key="3">
    <source>
        <dbReference type="ARBA" id="ARBA00018111"/>
    </source>
</evidence>
<feature type="domain" description="RecX second three-helical" evidence="6">
    <location>
        <begin position="74"/>
        <end position="114"/>
    </location>
</feature>
<evidence type="ECO:0000259" key="7">
    <source>
        <dbReference type="Pfam" id="PF21981"/>
    </source>
</evidence>
<evidence type="ECO:0000313" key="11">
    <source>
        <dbReference type="Proteomes" id="UP000195814"/>
    </source>
</evidence>
<dbReference type="HAMAP" id="MF_01114">
    <property type="entry name" value="RecX"/>
    <property type="match status" value="1"/>
</dbReference>
<dbReference type="PANTHER" id="PTHR33602">
    <property type="entry name" value="REGULATORY PROTEIN RECX FAMILY PROTEIN"/>
    <property type="match status" value="1"/>
</dbReference>
<keyword evidence="10" id="KW-1185">Reference proteome</keyword>
<dbReference type="KEGG" id="tci:A7K98_04885"/>
<organism evidence="8 11">
    <name type="scientific">Tatumella citrea</name>
    <name type="common">Pantoea citrea</name>
    <dbReference type="NCBI Taxonomy" id="53336"/>
    <lineage>
        <taxon>Bacteria</taxon>
        <taxon>Pseudomonadati</taxon>
        <taxon>Pseudomonadota</taxon>
        <taxon>Gammaproteobacteria</taxon>
        <taxon>Enterobacterales</taxon>
        <taxon>Erwiniaceae</taxon>
        <taxon>Tatumella</taxon>
    </lineage>
</organism>
<evidence type="ECO:0000313" key="9">
    <source>
        <dbReference type="EMBL" id="ARU97227.1"/>
    </source>
</evidence>
<evidence type="ECO:0000256" key="5">
    <source>
        <dbReference type="HAMAP-Rule" id="MF_01114"/>
    </source>
</evidence>
<dbReference type="GO" id="GO:0005737">
    <property type="term" value="C:cytoplasm"/>
    <property type="evidence" value="ECO:0007669"/>
    <property type="project" value="UniProtKB-SubCell"/>
</dbReference>
<comment type="function">
    <text evidence="5">Modulates RecA activity.</text>
</comment>
<dbReference type="RefSeq" id="WP_198361143.1">
    <property type="nucleotide sequence ID" value="NZ_CP015579.1"/>
</dbReference>
<keyword evidence="4 5" id="KW-0963">Cytoplasm</keyword>
<dbReference type="GO" id="GO:0006282">
    <property type="term" value="P:regulation of DNA repair"/>
    <property type="evidence" value="ECO:0007669"/>
    <property type="project" value="UniProtKB-UniRule"/>
</dbReference>
<dbReference type="AlphaFoldDB" id="A0A1Y0L6A0"/>
<evidence type="ECO:0000256" key="4">
    <source>
        <dbReference type="ARBA" id="ARBA00022490"/>
    </source>
</evidence>
<name>A0A1Y0L6A0_TATCI</name>
<dbReference type="PANTHER" id="PTHR33602:SF1">
    <property type="entry name" value="REGULATORY PROTEIN RECX FAMILY PROTEIN"/>
    <property type="match status" value="1"/>
</dbReference>
<evidence type="ECO:0000259" key="6">
    <source>
        <dbReference type="Pfam" id="PF02631"/>
    </source>
</evidence>
<dbReference type="EMBL" id="CP015579">
    <property type="protein sequence ID" value="ARU93188.1"/>
    <property type="molecule type" value="Genomic_DNA"/>
</dbReference>
<feature type="domain" description="RecX third three-helical" evidence="7">
    <location>
        <begin position="120"/>
        <end position="165"/>
    </location>
</feature>
<comment type="similarity">
    <text evidence="2 5">Belongs to the RecX family.</text>
</comment>
<dbReference type="Gene3D" id="1.10.10.10">
    <property type="entry name" value="Winged helix-like DNA-binding domain superfamily/Winged helix DNA-binding domain"/>
    <property type="match status" value="3"/>
</dbReference>
<dbReference type="InterPro" id="IPR053924">
    <property type="entry name" value="RecX_HTH_2nd"/>
</dbReference>
<dbReference type="Pfam" id="PF21981">
    <property type="entry name" value="RecX_HTH3"/>
    <property type="match status" value="1"/>
</dbReference>